<dbReference type="AlphaFoldDB" id="A0A8B2NVT9"/>
<evidence type="ECO:0000259" key="2">
    <source>
        <dbReference type="Pfam" id="PF02627"/>
    </source>
</evidence>
<dbReference type="OrthoDB" id="7355375at2"/>
<dbReference type="SUPFAM" id="SSF69118">
    <property type="entry name" value="AhpD-like"/>
    <property type="match status" value="1"/>
</dbReference>
<dbReference type="GO" id="GO:0051920">
    <property type="term" value="F:peroxiredoxin activity"/>
    <property type="evidence" value="ECO:0007669"/>
    <property type="project" value="InterPro"/>
</dbReference>
<organism evidence="3 4">
    <name type="scientific">Acuticoccus sediminis</name>
    <dbReference type="NCBI Taxonomy" id="2184697"/>
    <lineage>
        <taxon>Bacteria</taxon>
        <taxon>Pseudomonadati</taxon>
        <taxon>Pseudomonadota</taxon>
        <taxon>Alphaproteobacteria</taxon>
        <taxon>Hyphomicrobiales</taxon>
        <taxon>Amorphaceae</taxon>
        <taxon>Acuticoccus</taxon>
    </lineage>
</organism>
<keyword evidence="3" id="KW-0560">Oxidoreductase</keyword>
<evidence type="ECO:0000313" key="3">
    <source>
        <dbReference type="EMBL" id="RAI01883.1"/>
    </source>
</evidence>
<feature type="domain" description="Carboxymuconolactone decarboxylase-like" evidence="2">
    <location>
        <begin position="50"/>
        <end position="109"/>
    </location>
</feature>
<dbReference type="EMBL" id="QHHQ01000002">
    <property type="protein sequence ID" value="RAI01883.1"/>
    <property type="molecule type" value="Genomic_DNA"/>
</dbReference>
<evidence type="ECO:0000313" key="4">
    <source>
        <dbReference type="Proteomes" id="UP000249590"/>
    </source>
</evidence>
<dbReference type="Gene3D" id="1.20.1290.10">
    <property type="entry name" value="AhpD-like"/>
    <property type="match status" value="1"/>
</dbReference>
<comment type="caution">
    <text evidence="3">The sequence shown here is derived from an EMBL/GenBank/DDBJ whole genome shotgun (WGS) entry which is preliminary data.</text>
</comment>
<gene>
    <name evidence="3" type="ORF">DLJ53_10815</name>
</gene>
<reference evidence="3 4" key="1">
    <citation type="submission" date="2018-05" db="EMBL/GenBank/DDBJ databases">
        <title>Acuticoccus sediminis sp. nov., isolated from deep-sea sediment of Indian Ocean.</title>
        <authorList>
            <person name="Liu X."/>
            <person name="Lai Q."/>
            <person name="Du Y."/>
            <person name="Sun F."/>
            <person name="Zhang X."/>
            <person name="Wang S."/>
            <person name="Shao Z."/>
        </authorList>
    </citation>
    <scope>NUCLEOTIDE SEQUENCE [LARGE SCALE GENOMIC DNA]</scope>
    <source>
        <strain evidence="3 4">PTG4-2</strain>
    </source>
</reference>
<protein>
    <submittedName>
        <fullName evidence="3">Alkylhydroperoxidase</fullName>
    </submittedName>
</protein>
<feature type="signal peptide" evidence="1">
    <location>
        <begin position="1"/>
        <end position="20"/>
    </location>
</feature>
<dbReference type="NCBIfam" id="TIGR00778">
    <property type="entry name" value="ahpD_dom"/>
    <property type="match status" value="1"/>
</dbReference>
<dbReference type="InterPro" id="IPR004675">
    <property type="entry name" value="AhpD_core"/>
</dbReference>
<accession>A0A8B2NVT9</accession>
<keyword evidence="3" id="KW-0575">Peroxidase</keyword>
<sequence>MKTIVAAVALAALASNTAMAQDAPKMFVETYPSYALGSAMGLVGALEGDQAAIDRKTMQLVQLGVAAQIPCHYCIYFHTRAAQAAGASKDEIKAAIAAAADTRMWSTVLNGNAYDMDAFKAEVDQLIPIN</sequence>
<proteinExistence type="predicted"/>
<dbReference type="Pfam" id="PF02627">
    <property type="entry name" value="CMD"/>
    <property type="match status" value="1"/>
</dbReference>
<dbReference type="InterPro" id="IPR003779">
    <property type="entry name" value="CMD-like"/>
</dbReference>
<feature type="chain" id="PRO_5032950352" evidence="1">
    <location>
        <begin position="21"/>
        <end position="130"/>
    </location>
</feature>
<dbReference type="InterPro" id="IPR029032">
    <property type="entry name" value="AhpD-like"/>
</dbReference>
<keyword evidence="4" id="KW-1185">Reference proteome</keyword>
<name>A0A8B2NVT9_9HYPH</name>
<evidence type="ECO:0000256" key="1">
    <source>
        <dbReference type="SAM" id="SignalP"/>
    </source>
</evidence>
<dbReference type="Proteomes" id="UP000249590">
    <property type="component" value="Unassembled WGS sequence"/>
</dbReference>
<dbReference type="RefSeq" id="WP_111345082.1">
    <property type="nucleotide sequence ID" value="NZ_JAIWKD010000002.1"/>
</dbReference>
<keyword evidence="1" id="KW-0732">Signal</keyword>